<keyword evidence="2" id="KW-1003">Cell membrane</keyword>
<evidence type="ECO:0000256" key="5">
    <source>
        <dbReference type="ARBA" id="ARBA00023136"/>
    </source>
</evidence>
<feature type="domain" description="MacB-like periplasmic core" evidence="8">
    <location>
        <begin position="36"/>
        <end position="241"/>
    </location>
</feature>
<name>A0A381RPW3_9ZZZZ</name>
<protein>
    <recommendedName>
        <fullName evidence="10">ABC3 transporter permease protein domain-containing protein</fullName>
    </recommendedName>
</protein>
<evidence type="ECO:0000313" key="9">
    <source>
        <dbReference type="EMBL" id="SUZ93942.1"/>
    </source>
</evidence>
<dbReference type="PANTHER" id="PTHR30489">
    <property type="entry name" value="LIPOPROTEIN-RELEASING SYSTEM TRANSMEMBRANE PROTEIN LOLE"/>
    <property type="match status" value="1"/>
</dbReference>
<dbReference type="AlphaFoldDB" id="A0A381RPW3"/>
<feature type="domain" description="ABC3 transporter permease C-terminal" evidence="7">
    <location>
        <begin position="278"/>
        <end position="407"/>
    </location>
</feature>
<evidence type="ECO:0008006" key="10">
    <source>
        <dbReference type="Google" id="ProtNLM"/>
    </source>
</evidence>
<sequence length="416" mass="44967">VPLTQANPRRSIVGVSFVSIAWRNLWRNMRRSWLMITSVAFIVLLIVFMHSSQMGIFGTMIDLQANQLHGHAQIQHPKYHDDPRVEYTVPHAAAVLERIRSDPRVRVAAPRVMTHGLVSVGEKSVGAMVVGTDPDQDFAVIKTRVDAGRYLQQDGEAVVGSMLARNLGVDVGDEVVFLGSGKESGVAALVATVVGTFTSGMAVLDRSQVHVTLSDLGGALGLSDEVHAIALQLDTYTSSQPLVDDHDGEIFGNRLANWETLMPDLAAQLEMKMIGGVAFYVLFVVLVTFGVVNAFIMTIHERTQEFGVLLALGMRPGAIVGMLQIEALCMSVLGLLVGISLAAVVVSFVQVNIASLGQVGEMYEHLNLPQVLRGRFNLEAAMVTAAVIVLATQLAAVVSTLKLYRMKVVEALMTEE</sequence>
<dbReference type="Pfam" id="PF12704">
    <property type="entry name" value="MacB_PCD"/>
    <property type="match status" value="1"/>
</dbReference>
<feature type="transmembrane region" description="Helical" evidence="6">
    <location>
        <begin position="277"/>
        <end position="300"/>
    </location>
</feature>
<dbReference type="GO" id="GO:0098797">
    <property type="term" value="C:plasma membrane protein complex"/>
    <property type="evidence" value="ECO:0007669"/>
    <property type="project" value="TreeGrafter"/>
</dbReference>
<feature type="transmembrane region" description="Helical" evidence="6">
    <location>
        <begin position="332"/>
        <end position="356"/>
    </location>
</feature>
<evidence type="ECO:0000259" key="7">
    <source>
        <dbReference type="Pfam" id="PF02687"/>
    </source>
</evidence>
<feature type="non-terminal residue" evidence="9">
    <location>
        <position position="1"/>
    </location>
</feature>
<evidence type="ECO:0000256" key="1">
    <source>
        <dbReference type="ARBA" id="ARBA00004651"/>
    </source>
</evidence>
<dbReference type="InterPro" id="IPR051447">
    <property type="entry name" value="Lipoprotein-release_system"/>
</dbReference>
<keyword evidence="4 6" id="KW-1133">Transmembrane helix</keyword>
<dbReference type="Pfam" id="PF02687">
    <property type="entry name" value="FtsX"/>
    <property type="match status" value="1"/>
</dbReference>
<dbReference type="EMBL" id="UINC01002189">
    <property type="protein sequence ID" value="SUZ93942.1"/>
    <property type="molecule type" value="Genomic_DNA"/>
</dbReference>
<comment type="subcellular location">
    <subcellularLocation>
        <location evidence="1">Cell membrane</location>
        <topology evidence="1">Multi-pass membrane protein</topology>
    </subcellularLocation>
</comment>
<dbReference type="PANTHER" id="PTHR30489:SF0">
    <property type="entry name" value="LIPOPROTEIN-RELEASING SYSTEM TRANSMEMBRANE PROTEIN LOLE"/>
    <property type="match status" value="1"/>
</dbReference>
<evidence type="ECO:0000256" key="2">
    <source>
        <dbReference type="ARBA" id="ARBA00022475"/>
    </source>
</evidence>
<gene>
    <name evidence="9" type="ORF">METZ01_LOCUS46796</name>
</gene>
<dbReference type="GO" id="GO:0044874">
    <property type="term" value="P:lipoprotein localization to outer membrane"/>
    <property type="evidence" value="ECO:0007669"/>
    <property type="project" value="TreeGrafter"/>
</dbReference>
<keyword evidence="3 6" id="KW-0812">Transmembrane</keyword>
<proteinExistence type="predicted"/>
<organism evidence="9">
    <name type="scientific">marine metagenome</name>
    <dbReference type="NCBI Taxonomy" id="408172"/>
    <lineage>
        <taxon>unclassified sequences</taxon>
        <taxon>metagenomes</taxon>
        <taxon>ecological metagenomes</taxon>
    </lineage>
</organism>
<dbReference type="InterPro" id="IPR025857">
    <property type="entry name" value="MacB_PCD"/>
</dbReference>
<accession>A0A381RPW3</accession>
<evidence type="ECO:0000256" key="3">
    <source>
        <dbReference type="ARBA" id="ARBA00022692"/>
    </source>
</evidence>
<evidence type="ECO:0000256" key="6">
    <source>
        <dbReference type="SAM" id="Phobius"/>
    </source>
</evidence>
<feature type="transmembrane region" description="Helical" evidence="6">
    <location>
        <begin position="32"/>
        <end position="50"/>
    </location>
</feature>
<evidence type="ECO:0000256" key="4">
    <source>
        <dbReference type="ARBA" id="ARBA00022989"/>
    </source>
</evidence>
<dbReference type="InterPro" id="IPR003838">
    <property type="entry name" value="ABC3_permease_C"/>
</dbReference>
<keyword evidence="5 6" id="KW-0472">Membrane</keyword>
<feature type="transmembrane region" description="Helical" evidence="6">
    <location>
        <begin position="376"/>
        <end position="398"/>
    </location>
</feature>
<reference evidence="9" key="1">
    <citation type="submission" date="2018-05" db="EMBL/GenBank/DDBJ databases">
        <authorList>
            <person name="Lanie J.A."/>
            <person name="Ng W.-L."/>
            <person name="Kazmierczak K.M."/>
            <person name="Andrzejewski T.M."/>
            <person name="Davidsen T.M."/>
            <person name="Wayne K.J."/>
            <person name="Tettelin H."/>
            <person name="Glass J.I."/>
            <person name="Rusch D."/>
            <person name="Podicherti R."/>
            <person name="Tsui H.-C.T."/>
            <person name="Winkler M.E."/>
        </authorList>
    </citation>
    <scope>NUCLEOTIDE SEQUENCE</scope>
</reference>
<evidence type="ECO:0000259" key="8">
    <source>
        <dbReference type="Pfam" id="PF12704"/>
    </source>
</evidence>